<evidence type="ECO:0000256" key="5">
    <source>
        <dbReference type="ARBA" id="ARBA00022833"/>
    </source>
</evidence>
<feature type="domain" description="Nanos-type" evidence="9">
    <location>
        <begin position="70"/>
        <end position="160"/>
    </location>
</feature>
<keyword evidence="11" id="KW-1185">Reference proteome</keyword>
<comment type="subcellular location">
    <subcellularLocation>
        <location evidence="1">Cytoplasm</location>
    </subcellularLocation>
</comment>
<accession>A0A498S762</accession>
<gene>
    <name evidence="10" type="ORF">NAV_LOCUS2288</name>
</gene>
<evidence type="ECO:0000259" key="9">
    <source>
        <dbReference type="PROSITE" id="PS51522"/>
    </source>
</evidence>
<keyword evidence="4 8" id="KW-0863">Zinc-finger</keyword>
<dbReference type="PROSITE" id="PS51522">
    <property type="entry name" value="ZF_NANOS"/>
    <property type="match status" value="1"/>
</dbReference>
<reference evidence="10 11" key="1">
    <citation type="submission" date="2018-08" db="EMBL/GenBank/DDBJ databases">
        <authorList>
            <person name="Laetsch R D."/>
            <person name="Stevens L."/>
            <person name="Kumar S."/>
            <person name="Blaxter L. M."/>
        </authorList>
    </citation>
    <scope>NUCLEOTIDE SEQUENCE [LARGE SCALE GENOMIC DNA]</scope>
</reference>
<evidence type="ECO:0000256" key="7">
    <source>
        <dbReference type="ARBA" id="ARBA00022884"/>
    </source>
</evidence>
<evidence type="ECO:0000256" key="8">
    <source>
        <dbReference type="PROSITE-ProRule" id="PRU00855"/>
    </source>
</evidence>
<evidence type="ECO:0000256" key="2">
    <source>
        <dbReference type="ARBA" id="ARBA00022490"/>
    </source>
</evidence>
<dbReference type="Proteomes" id="UP000276991">
    <property type="component" value="Unassembled WGS sequence"/>
</dbReference>
<organism evidence="10 11">
    <name type="scientific">Acanthocheilonema viteae</name>
    <name type="common">Filarial nematode worm</name>
    <name type="synonym">Dipetalonema viteae</name>
    <dbReference type="NCBI Taxonomy" id="6277"/>
    <lineage>
        <taxon>Eukaryota</taxon>
        <taxon>Metazoa</taxon>
        <taxon>Ecdysozoa</taxon>
        <taxon>Nematoda</taxon>
        <taxon>Chromadorea</taxon>
        <taxon>Rhabditida</taxon>
        <taxon>Spirurina</taxon>
        <taxon>Spiruromorpha</taxon>
        <taxon>Filarioidea</taxon>
        <taxon>Onchocercidae</taxon>
        <taxon>Acanthocheilonema</taxon>
    </lineage>
</organism>
<evidence type="ECO:0000313" key="10">
    <source>
        <dbReference type="EMBL" id="VBB27458.1"/>
    </source>
</evidence>
<evidence type="ECO:0000256" key="4">
    <source>
        <dbReference type="ARBA" id="ARBA00022771"/>
    </source>
</evidence>
<protein>
    <recommendedName>
        <fullName evidence="9">Nanos-type domain-containing protein</fullName>
    </recommendedName>
</protein>
<dbReference type="OrthoDB" id="5864971at2759"/>
<evidence type="ECO:0000256" key="3">
    <source>
        <dbReference type="ARBA" id="ARBA00022723"/>
    </source>
</evidence>
<keyword evidence="3" id="KW-0479">Metal-binding</keyword>
<dbReference type="GO" id="GO:0008270">
    <property type="term" value="F:zinc ion binding"/>
    <property type="evidence" value="ECO:0007669"/>
    <property type="project" value="UniProtKB-KW"/>
</dbReference>
<dbReference type="STRING" id="6277.A0A498S762"/>
<dbReference type="Pfam" id="PF05741">
    <property type="entry name" value="zf-nanos"/>
    <property type="match status" value="1"/>
</dbReference>
<evidence type="ECO:0000256" key="1">
    <source>
        <dbReference type="ARBA" id="ARBA00004496"/>
    </source>
</evidence>
<evidence type="ECO:0000313" key="11">
    <source>
        <dbReference type="Proteomes" id="UP000276991"/>
    </source>
</evidence>
<proteinExistence type="inferred from homology"/>
<comment type="similarity">
    <text evidence="8">Belongs to the nanos family.</text>
</comment>
<dbReference type="InterPro" id="IPR024161">
    <property type="entry name" value="Znf_nanos-typ"/>
</dbReference>
<dbReference type="GO" id="GO:0005737">
    <property type="term" value="C:cytoplasm"/>
    <property type="evidence" value="ECO:0007669"/>
    <property type="project" value="UniProtKB-SubCell"/>
</dbReference>
<keyword evidence="7 8" id="KW-0694">RNA-binding</keyword>
<dbReference type="AlphaFoldDB" id="A0A498S762"/>
<sequence>MEIWKPHVELGGGEWERSQSTSAVVTRNVKDALPNQGPLSITQPLLPLNSLPKNSTTAGNKKKQQLHKWYCVFCYNNARFTYEKGGIVLHPQLDGPWQTHVCKDSNGLVICPVLAASITIRRLEDRSKQLQLRNELFYRHVCRYCGATGIFAHTEKYCNSEKKRSLHVMSLRRID</sequence>
<dbReference type="PANTHER" id="PTHR12887">
    <property type="entry name" value="NANOS PROTEIN"/>
    <property type="match status" value="1"/>
</dbReference>
<dbReference type="InterPro" id="IPR008705">
    <property type="entry name" value="Nanos/Xcar2"/>
</dbReference>
<dbReference type="GO" id="GO:0006417">
    <property type="term" value="P:regulation of translation"/>
    <property type="evidence" value="ECO:0007669"/>
    <property type="project" value="UniProtKB-UniRule"/>
</dbReference>
<dbReference type="InterPro" id="IPR038129">
    <property type="entry name" value="Nanos_sf"/>
</dbReference>
<dbReference type="Gene3D" id="4.10.60.30">
    <property type="entry name" value="Nanos, RNA-binding domain"/>
    <property type="match status" value="2"/>
</dbReference>
<keyword evidence="6 8" id="KW-0810">Translation regulation</keyword>
<dbReference type="GO" id="GO:0003723">
    <property type="term" value="F:RNA binding"/>
    <property type="evidence" value="ECO:0007669"/>
    <property type="project" value="UniProtKB-UniRule"/>
</dbReference>
<keyword evidence="5" id="KW-0862">Zinc</keyword>
<name>A0A498S762_ACAVI</name>
<evidence type="ECO:0000256" key="6">
    <source>
        <dbReference type="ARBA" id="ARBA00022845"/>
    </source>
</evidence>
<dbReference type="EMBL" id="UPTC01000232">
    <property type="protein sequence ID" value="VBB27458.1"/>
    <property type="molecule type" value="Genomic_DNA"/>
</dbReference>
<keyword evidence="2" id="KW-0963">Cytoplasm</keyword>